<keyword evidence="2" id="KW-1133">Transmembrane helix</keyword>
<evidence type="ECO:0000313" key="3">
    <source>
        <dbReference type="EMBL" id="KAL3083846.1"/>
    </source>
</evidence>
<feature type="compositionally biased region" description="Basic and acidic residues" evidence="1">
    <location>
        <begin position="393"/>
        <end position="444"/>
    </location>
</feature>
<feature type="region of interest" description="Disordered" evidence="1">
    <location>
        <begin position="55"/>
        <end position="143"/>
    </location>
</feature>
<comment type="caution">
    <text evidence="3">The sequence shown here is derived from an EMBL/GenBank/DDBJ whole genome shotgun (WGS) entry which is preliminary data.</text>
</comment>
<dbReference type="AlphaFoldDB" id="A0ABD2J269"/>
<feature type="compositionally biased region" description="Basic and acidic residues" evidence="1">
    <location>
        <begin position="288"/>
        <end position="312"/>
    </location>
</feature>
<name>A0ABD2J269_9BILA</name>
<dbReference type="EMBL" id="JBICBT010001090">
    <property type="protein sequence ID" value="KAL3083846.1"/>
    <property type="molecule type" value="Genomic_DNA"/>
</dbReference>
<gene>
    <name evidence="3" type="ORF">niasHT_030505</name>
</gene>
<keyword evidence="2" id="KW-0472">Membrane</keyword>
<organism evidence="3 4">
    <name type="scientific">Heterodera trifolii</name>
    <dbReference type="NCBI Taxonomy" id="157864"/>
    <lineage>
        <taxon>Eukaryota</taxon>
        <taxon>Metazoa</taxon>
        <taxon>Ecdysozoa</taxon>
        <taxon>Nematoda</taxon>
        <taxon>Chromadorea</taxon>
        <taxon>Rhabditida</taxon>
        <taxon>Tylenchina</taxon>
        <taxon>Tylenchomorpha</taxon>
        <taxon>Tylenchoidea</taxon>
        <taxon>Heteroderidae</taxon>
        <taxon>Heteroderinae</taxon>
        <taxon>Heterodera</taxon>
    </lineage>
</organism>
<feature type="compositionally biased region" description="Basic and acidic residues" evidence="1">
    <location>
        <begin position="586"/>
        <end position="610"/>
    </location>
</feature>
<sequence length="676" mass="76782">MAPGGKTYARLKNASNPIGSSSEDEEDELPRGKKMPLPTMKAPMYTKKPAVKVLFEQPVAAPDKTTTRPVKRNRTGMGTDTALFQQPAPQKLATTRKSAKGNAAAPSSSSSVSVRIPPRRVRSHRDVAAQQPQQRKLEKRKAAAPQLNENCPGDHRHPSQTLLEQQNNALYRLLFDGSKENYFTHLERARHFVHTCAVCAKKYEFVLVRFPDTGVETPWHPVLPKHENIRHGWTLLDLEMLEPDTIYSFDAAWQDCTAPDEAIGGNENEDGGDDENGRGNNSGGGNKKKGDQRRDGGGGSKDGERRNKNGEGREEEEQNDNNGKRGEREREEERREEEEEQSGHNEERGEKKRREEGRGKEGGEQERRGEEEDDGRGKEETRERGDEEETEEAREKLKRGEEKERGEKGEKETNGGKVKGRSESGGKAKEGRSEGEGKAGEKKQPQPGSKMTHSQWRRVMRLNKKKGLKEGQDNAHPATIFNCVRPLSYKSPVLCVPIEFGTNFVHHLIEFSKPPPLNVPLAVMVLLILLQLCHIILTLFYGYRRRRRRPHVRFPTNDIPLSPMHRFPPLPPHSIAIRANTNTQKQDQHHTNERKNEQFKKREEPREAENGLRNLSNSVVFREKPKAFPINDKGKMDGLATKSRNMDKPIYALASIPEEEEEDEYFEDCYYQTTWV</sequence>
<feature type="transmembrane region" description="Helical" evidence="2">
    <location>
        <begin position="521"/>
        <end position="543"/>
    </location>
</feature>
<evidence type="ECO:0000256" key="2">
    <source>
        <dbReference type="SAM" id="Phobius"/>
    </source>
</evidence>
<accession>A0ABD2J269</accession>
<dbReference type="Proteomes" id="UP001620626">
    <property type="component" value="Unassembled WGS sequence"/>
</dbReference>
<protein>
    <submittedName>
        <fullName evidence="3">Uncharacterized protein</fullName>
    </submittedName>
</protein>
<evidence type="ECO:0000313" key="4">
    <source>
        <dbReference type="Proteomes" id="UP001620626"/>
    </source>
</evidence>
<feature type="region of interest" description="Disordered" evidence="1">
    <location>
        <begin position="258"/>
        <end position="456"/>
    </location>
</feature>
<reference evidence="3 4" key="1">
    <citation type="submission" date="2024-10" db="EMBL/GenBank/DDBJ databases">
        <authorList>
            <person name="Kim D."/>
        </authorList>
    </citation>
    <scope>NUCLEOTIDE SEQUENCE [LARGE SCALE GENOMIC DNA]</scope>
    <source>
        <strain evidence="3">BH-2024</strain>
    </source>
</reference>
<feature type="compositionally biased region" description="Low complexity" evidence="1">
    <location>
        <begin position="103"/>
        <end position="116"/>
    </location>
</feature>
<feature type="compositionally biased region" description="Basic and acidic residues" evidence="1">
    <location>
        <begin position="341"/>
        <end position="385"/>
    </location>
</feature>
<evidence type="ECO:0000256" key="1">
    <source>
        <dbReference type="SAM" id="MobiDB-lite"/>
    </source>
</evidence>
<feature type="region of interest" description="Disordered" evidence="1">
    <location>
        <begin position="1"/>
        <end position="43"/>
    </location>
</feature>
<feature type="compositionally biased region" description="Basic and acidic residues" evidence="1">
    <location>
        <begin position="322"/>
        <end position="333"/>
    </location>
</feature>
<proteinExistence type="predicted"/>
<feature type="compositionally biased region" description="Polar residues" evidence="1">
    <location>
        <begin position="76"/>
        <end position="96"/>
    </location>
</feature>
<feature type="region of interest" description="Disordered" evidence="1">
    <location>
        <begin position="582"/>
        <end position="611"/>
    </location>
</feature>
<keyword evidence="4" id="KW-1185">Reference proteome</keyword>
<keyword evidence="2" id="KW-0812">Transmembrane</keyword>